<keyword evidence="1" id="KW-0812">Transmembrane</keyword>
<sequence>MSAFAIPSEKMGNKMSKHARIFFFIFSLLSEYFLIITEKKPEGKF</sequence>
<dbReference type="Proteomes" id="UP000072653">
    <property type="component" value="Unassembled WGS sequence"/>
</dbReference>
<protein>
    <submittedName>
        <fullName evidence="2">Uncharacterized protein</fullName>
    </submittedName>
</protein>
<proteinExistence type="predicted"/>
<keyword evidence="1" id="KW-1133">Transmembrane helix</keyword>
<dbReference type="EMBL" id="LQOB01000079">
    <property type="protein sequence ID" value="KXT87470.1"/>
    <property type="molecule type" value="Genomic_DNA"/>
</dbReference>
<name>A0A139PES5_STROR</name>
<reference evidence="2 3" key="1">
    <citation type="submission" date="2016-01" db="EMBL/GenBank/DDBJ databases">
        <title>Highly variable Streptococcus oralis are common among viridans streptococci isolated from primates.</title>
        <authorList>
            <person name="Denapaite D."/>
            <person name="Rieger M."/>
            <person name="Koendgen S."/>
            <person name="Brueckner R."/>
            <person name="Ochigava I."/>
            <person name="Kappeler P."/>
            <person name="Maetz-Rensing K."/>
            <person name="Leendertz F."/>
            <person name="Hakenbeck R."/>
        </authorList>
    </citation>
    <scope>NUCLEOTIDE SEQUENCE [LARGE SCALE GENOMIC DNA]</scope>
    <source>
        <strain evidence="2 3">DD16</strain>
    </source>
</reference>
<comment type="caution">
    <text evidence="2">The sequence shown here is derived from an EMBL/GenBank/DDBJ whole genome shotgun (WGS) entry which is preliminary data.</text>
</comment>
<organism evidence="2 3">
    <name type="scientific">Streptococcus oralis</name>
    <dbReference type="NCBI Taxonomy" id="1303"/>
    <lineage>
        <taxon>Bacteria</taxon>
        <taxon>Bacillati</taxon>
        <taxon>Bacillota</taxon>
        <taxon>Bacilli</taxon>
        <taxon>Lactobacillales</taxon>
        <taxon>Streptococcaceae</taxon>
        <taxon>Streptococcus</taxon>
    </lineage>
</organism>
<accession>A0A139PES5</accession>
<feature type="transmembrane region" description="Helical" evidence="1">
    <location>
        <begin position="21"/>
        <end position="37"/>
    </location>
</feature>
<gene>
    <name evidence="2" type="ORF">SORDD16_00721</name>
</gene>
<keyword evidence="1" id="KW-0472">Membrane</keyword>
<evidence type="ECO:0000313" key="3">
    <source>
        <dbReference type="Proteomes" id="UP000072653"/>
    </source>
</evidence>
<evidence type="ECO:0000313" key="2">
    <source>
        <dbReference type="EMBL" id="KXT87470.1"/>
    </source>
</evidence>
<evidence type="ECO:0000256" key="1">
    <source>
        <dbReference type="SAM" id="Phobius"/>
    </source>
</evidence>
<dbReference type="AlphaFoldDB" id="A0A139PES5"/>